<feature type="transmembrane region" description="Helical" evidence="1">
    <location>
        <begin position="325"/>
        <end position="345"/>
    </location>
</feature>
<feature type="transmembrane region" description="Helical" evidence="1">
    <location>
        <begin position="279"/>
        <end position="304"/>
    </location>
</feature>
<feature type="transmembrane region" description="Helical" evidence="1">
    <location>
        <begin position="203"/>
        <end position="224"/>
    </location>
</feature>
<keyword evidence="1" id="KW-0812">Transmembrane</keyword>
<feature type="transmembrane region" description="Helical" evidence="1">
    <location>
        <begin position="681"/>
        <end position="702"/>
    </location>
</feature>
<evidence type="ECO:0000256" key="1">
    <source>
        <dbReference type="SAM" id="Phobius"/>
    </source>
</evidence>
<evidence type="ECO:0000313" key="2">
    <source>
        <dbReference type="EMBL" id="MBD7913464.1"/>
    </source>
</evidence>
<gene>
    <name evidence="2" type="ORF">H9661_19110</name>
</gene>
<sequence length="715" mass="82911">MKKLIFLLFTTTFIVISFLSIKQFEYIQFQSFNNHSIGEKWNIIVESGNPQKNKTENFRLLEDIAIQTKVNFQRTSYEKDKYNKDKIVYYVAFFEKDKYFEKIKLKTGEFLDVNSDEDDFLSTIKTYDDYQIGQLELFHSFETIEIRPMIAAGKTKDIKGTYTVNGKENAEKLKDLALEYGFSVEVSKDQSETLITSYPYQDMMYKASLILCLLIALAMLYDVINNYKEIAVRYLLGYNFWEIGAYLFRRYIKVFLGSLSMVLSGLIVYLYFYNELQQLFSFLYFGLGNIIPLILTISLIFIATWLGTKTINISQMIKNKKPIKLLFYINIIIRFILAVFLTLGLQQGVSTFLTIKSTVDKQEKWSILKDYSYLGMIADSQPELLKSQNDEKNQQFQLLYKELEAQGAFYISPSGYYMNSSGPPLDPNPWGMDGTKVEINKNYLSINPIIGTNNEQVEISDSAKTNEITVIVPIKFKTYEDDIKRTISKDYTGIYNAKDSTPPGVNILYVKNNQSYFTFSTNMAEKNNYEIIDPIAVIVNSQFDSRILATSISMGYGYYTKNSGNETPFKVTQDTLKKYKFDETWQPISVAYSNVELKIANNKELLQLATVYCSLLIILAVILLFFSSMYYLEINKKSLALQWIFGYTFFEKHYLAYLVILVFWDFMFATCFFITNETLLLAKIILGLTFFDILLISIILNIKEHNVTKQILIEK</sequence>
<feature type="transmembrane region" description="Helical" evidence="1">
    <location>
        <begin position="654"/>
        <end position="675"/>
    </location>
</feature>
<reference evidence="2 3" key="1">
    <citation type="submission" date="2020-08" db="EMBL/GenBank/DDBJ databases">
        <title>A Genomic Blueprint of the Chicken Gut Microbiome.</title>
        <authorList>
            <person name="Gilroy R."/>
            <person name="Ravi A."/>
            <person name="Getino M."/>
            <person name="Pursley I."/>
            <person name="Horton D.L."/>
            <person name="Alikhan N.-F."/>
            <person name="Baker D."/>
            <person name="Gharbi K."/>
            <person name="Hall N."/>
            <person name="Watson M."/>
            <person name="Adriaenssens E.M."/>
            <person name="Foster-Nyarko E."/>
            <person name="Jarju S."/>
            <person name="Secka A."/>
            <person name="Antonio M."/>
            <person name="Oren A."/>
            <person name="Chaudhuri R."/>
            <person name="La Ragione R.M."/>
            <person name="Hildebrand F."/>
            <person name="Pallen M.J."/>
        </authorList>
    </citation>
    <scope>NUCLEOTIDE SEQUENCE [LARGE SCALE GENOMIC DNA]</scope>
    <source>
        <strain evidence="2 3">Sa3CVN1</strain>
    </source>
</reference>
<keyword evidence="1" id="KW-1133">Transmembrane helix</keyword>
<organism evidence="2 3">
    <name type="scientific">Clostridium cibarium</name>
    <dbReference type="NCBI Taxonomy" id="2762247"/>
    <lineage>
        <taxon>Bacteria</taxon>
        <taxon>Bacillati</taxon>
        <taxon>Bacillota</taxon>
        <taxon>Clostridia</taxon>
        <taxon>Eubacteriales</taxon>
        <taxon>Clostridiaceae</taxon>
        <taxon>Clostridium</taxon>
    </lineage>
</organism>
<dbReference type="InterPro" id="IPR006541">
    <property type="entry name" value="Bacteriocin_ass"/>
</dbReference>
<evidence type="ECO:0000313" key="3">
    <source>
        <dbReference type="Proteomes" id="UP000627781"/>
    </source>
</evidence>
<comment type="caution">
    <text evidence="2">The sequence shown here is derived from an EMBL/GenBank/DDBJ whole genome shotgun (WGS) entry which is preliminary data.</text>
</comment>
<accession>A0ABR8PZD2</accession>
<keyword evidence="1" id="KW-0472">Membrane</keyword>
<name>A0ABR8PZD2_9CLOT</name>
<feature type="transmembrane region" description="Helical" evidence="1">
    <location>
        <begin position="254"/>
        <end position="273"/>
    </location>
</feature>
<feature type="transmembrane region" description="Helical" evidence="1">
    <location>
        <begin position="609"/>
        <end position="633"/>
    </location>
</feature>
<dbReference type="Pfam" id="PF07242">
    <property type="entry name" value="DUF1430"/>
    <property type="match status" value="1"/>
</dbReference>
<proteinExistence type="predicted"/>
<dbReference type="EMBL" id="JACSRA010000054">
    <property type="protein sequence ID" value="MBD7913464.1"/>
    <property type="molecule type" value="Genomic_DNA"/>
</dbReference>
<protein>
    <submittedName>
        <fullName evidence="2">DUF1430 domain-containing protein</fullName>
    </submittedName>
</protein>
<dbReference type="RefSeq" id="WP_143318576.1">
    <property type="nucleotide sequence ID" value="NZ_JACSRA010000054.1"/>
</dbReference>
<dbReference type="Proteomes" id="UP000627781">
    <property type="component" value="Unassembled WGS sequence"/>
</dbReference>
<keyword evidence="3" id="KW-1185">Reference proteome</keyword>